<name>A0A1R3IGN4_9ROSI</name>
<dbReference type="Pfam" id="PF00385">
    <property type="entry name" value="Chromo"/>
    <property type="match status" value="1"/>
</dbReference>
<comment type="caution">
    <text evidence="2">The sequence shown here is derived from an EMBL/GenBank/DDBJ whole genome shotgun (WGS) entry which is preliminary data.</text>
</comment>
<gene>
    <name evidence="2" type="ORF">COLO4_23444</name>
</gene>
<dbReference type="EMBL" id="AWUE01018225">
    <property type="protein sequence ID" value="OMO81730.1"/>
    <property type="molecule type" value="Genomic_DNA"/>
</dbReference>
<reference evidence="3" key="1">
    <citation type="submission" date="2013-09" db="EMBL/GenBank/DDBJ databases">
        <title>Corchorus olitorius genome sequencing.</title>
        <authorList>
            <person name="Alam M."/>
            <person name="Haque M.S."/>
            <person name="Islam M.S."/>
            <person name="Emdad E.M."/>
            <person name="Islam M.M."/>
            <person name="Ahmed B."/>
            <person name="Halim A."/>
            <person name="Hossen Q.M.M."/>
            <person name="Hossain M.Z."/>
            <person name="Ahmed R."/>
            <person name="Khan M.M."/>
            <person name="Islam R."/>
            <person name="Rashid M.M."/>
            <person name="Khan S.A."/>
            <person name="Rahman M.S."/>
            <person name="Alam M."/>
            <person name="Yahiya A.S."/>
            <person name="Khan M.S."/>
            <person name="Azam M.S."/>
            <person name="Haque T."/>
            <person name="Lashkar M.Z.H."/>
            <person name="Akhand A.I."/>
            <person name="Morshed G."/>
            <person name="Roy S."/>
            <person name="Uddin K.S."/>
            <person name="Rabeya T."/>
            <person name="Hossain A.S."/>
            <person name="Chowdhury A."/>
            <person name="Snigdha A.R."/>
            <person name="Mortoza M.S."/>
            <person name="Matin S.A."/>
            <person name="Hoque S.M.E."/>
            <person name="Islam M.K."/>
            <person name="Roy D.K."/>
            <person name="Haider R."/>
            <person name="Moosa M.M."/>
            <person name="Elias S.M."/>
            <person name="Hasan A.M."/>
            <person name="Jahan S."/>
            <person name="Shafiuddin M."/>
            <person name="Mahmood N."/>
            <person name="Shommy N.S."/>
        </authorList>
    </citation>
    <scope>NUCLEOTIDE SEQUENCE [LARGE SCALE GENOMIC DNA]</scope>
    <source>
        <strain evidence="3">cv. O-4</strain>
    </source>
</reference>
<dbReference type="SMART" id="SM00298">
    <property type="entry name" value="CHROMO"/>
    <property type="match status" value="1"/>
</dbReference>
<accession>A0A1R3IGN4</accession>
<dbReference type="InterPro" id="IPR016197">
    <property type="entry name" value="Chromo-like_dom_sf"/>
</dbReference>
<evidence type="ECO:0000313" key="2">
    <source>
        <dbReference type="EMBL" id="OMO81730.1"/>
    </source>
</evidence>
<organism evidence="2 3">
    <name type="scientific">Corchorus olitorius</name>
    <dbReference type="NCBI Taxonomy" id="93759"/>
    <lineage>
        <taxon>Eukaryota</taxon>
        <taxon>Viridiplantae</taxon>
        <taxon>Streptophyta</taxon>
        <taxon>Embryophyta</taxon>
        <taxon>Tracheophyta</taxon>
        <taxon>Spermatophyta</taxon>
        <taxon>Magnoliopsida</taxon>
        <taxon>eudicotyledons</taxon>
        <taxon>Gunneridae</taxon>
        <taxon>Pentapetalae</taxon>
        <taxon>rosids</taxon>
        <taxon>malvids</taxon>
        <taxon>Malvales</taxon>
        <taxon>Malvaceae</taxon>
        <taxon>Grewioideae</taxon>
        <taxon>Apeibeae</taxon>
        <taxon>Corchorus</taxon>
    </lineage>
</organism>
<dbReference type="InterPro" id="IPR023780">
    <property type="entry name" value="Chromo_domain"/>
</dbReference>
<dbReference type="AlphaFoldDB" id="A0A1R3IGN4"/>
<proteinExistence type="predicted"/>
<protein>
    <recommendedName>
        <fullName evidence="1">Chromo domain-containing protein</fullName>
    </recommendedName>
</protein>
<evidence type="ECO:0000259" key="1">
    <source>
        <dbReference type="PROSITE" id="PS50013"/>
    </source>
</evidence>
<dbReference type="PROSITE" id="PS50013">
    <property type="entry name" value="CHROMO_2"/>
    <property type="match status" value="1"/>
</dbReference>
<keyword evidence="3" id="KW-1185">Reference proteome</keyword>
<dbReference type="Proteomes" id="UP000187203">
    <property type="component" value="Unassembled WGS sequence"/>
</dbReference>
<dbReference type="OrthoDB" id="1918685at2759"/>
<sequence>MTVAKAIPVPSANCLLFLGDRPCVVPATILPRSGKKIISALQFKKGIKRGEPSYIVMPVCKENGSSEGVPSAVEAMLKEKPTLEYLVKWEGLGPEEGSWEKALDLQAFQQKIEEFLPTKSTRSSTD</sequence>
<dbReference type="SUPFAM" id="SSF54160">
    <property type="entry name" value="Chromo domain-like"/>
    <property type="match status" value="1"/>
</dbReference>
<evidence type="ECO:0000313" key="3">
    <source>
        <dbReference type="Proteomes" id="UP000187203"/>
    </source>
</evidence>
<dbReference type="Gene3D" id="2.40.50.40">
    <property type="match status" value="1"/>
</dbReference>
<feature type="domain" description="Chromo" evidence="1">
    <location>
        <begin position="71"/>
        <end position="126"/>
    </location>
</feature>
<dbReference type="InterPro" id="IPR000953">
    <property type="entry name" value="Chromo/chromo_shadow_dom"/>
</dbReference>